<dbReference type="InterPro" id="IPR044601">
    <property type="entry name" value="HMGB6/HMGB13"/>
</dbReference>
<dbReference type="PANTHER" id="PTHR46912:SF1">
    <property type="entry name" value="HIGH MOBILITY GROUP B PROTEIN 13"/>
    <property type="match status" value="1"/>
</dbReference>
<feature type="compositionally biased region" description="Basic residues" evidence="1">
    <location>
        <begin position="68"/>
        <end position="80"/>
    </location>
</feature>
<protein>
    <submittedName>
        <fullName evidence="2">High mobility group B protein 6-like</fullName>
    </submittedName>
</protein>
<dbReference type="Proteomes" id="UP001163823">
    <property type="component" value="Chromosome 10"/>
</dbReference>
<reference evidence="2" key="1">
    <citation type="journal article" date="2023" name="Science">
        <title>Elucidation of the pathway for biosynthesis of saponin adjuvants from the soapbark tree.</title>
        <authorList>
            <person name="Reed J."/>
            <person name="Orme A."/>
            <person name="El-Demerdash A."/>
            <person name="Owen C."/>
            <person name="Martin L.B.B."/>
            <person name="Misra R.C."/>
            <person name="Kikuchi S."/>
            <person name="Rejzek M."/>
            <person name="Martin A.C."/>
            <person name="Harkess A."/>
            <person name="Leebens-Mack J."/>
            <person name="Louveau T."/>
            <person name="Stephenson M.J."/>
            <person name="Osbourn A."/>
        </authorList>
    </citation>
    <scope>NUCLEOTIDE SEQUENCE</scope>
    <source>
        <strain evidence="2">S10</strain>
    </source>
</reference>
<dbReference type="KEGG" id="qsa:O6P43_024019"/>
<dbReference type="PANTHER" id="PTHR46912">
    <property type="entry name" value="HIGH MOBILITY GROUP B PROTEIN 13"/>
    <property type="match status" value="1"/>
</dbReference>
<comment type="caution">
    <text evidence="2">The sequence shown here is derived from an EMBL/GenBank/DDBJ whole genome shotgun (WGS) entry which is preliminary data.</text>
</comment>
<feature type="compositionally biased region" description="Basic and acidic residues" evidence="1">
    <location>
        <begin position="81"/>
        <end position="92"/>
    </location>
</feature>
<proteinExistence type="predicted"/>
<accession>A0AAD7PDY4</accession>
<sequence length="163" mass="18998">MVKHSISSNYLIVNYCDIGTKKKPRKSGKALRPISWLVSQPSPTLILPPTNDNEKENHESLSQPRSLPNKRKAASKKQTKKSFEKGSQEMQEKLQQMCLEKQKTEEVLNAKDEMLMQREEELETRSKEQEKLQMELKEFKPTMNFPLLGEATRQERQEKELVP</sequence>
<dbReference type="EMBL" id="JARAOO010000010">
    <property type="protein sequence ID" value="KAJ7952121.1"/>
    <property type="molecule type" value="Genomic_DNA"/>
</dbReference>
<evidence type="ECO:0000256" key="1">
    <source>
        <dbReference type="SAM" id="MobiDB-lite"/>
    </source>
</evidence>
<gene>
    <name evidence="2" type="ORF">O6P43_024019</name>
</gene>
<dbReference type="AlphaFoldDB" id="A0AAD7PDY4"/>
<keyword evidence="3" id="KW-1185">Reference proteome</keyword>
<evidence type="ECO:0000313" key="3">
    <source>
        <dbReference type="Proteomes" id="UP001163823"/>
    </source>
</evidence>
<name>A0AAD7PDY4_QUISA</name>
<organism evidence="2 3">
    <name type="scientific">Quillaja saponaria</name>
    <name type="common">Soap bark tree</name>
    <dbReference type="NCBI Taxonomy" id="32244"/>
    <lineage>
        <taxon>Eukaryota</taxon>
        <taxon>Viridiplantae</taxon>
        <taxon>Streptophyta</taxon>
        <taxon>Embryophyta</taxon>
        <taxon>Tracheophyta</taxon>
        <taxon>Spermatophyta</taxon>
        <taxon>Magnoliopsida</taxon>
        <taxon>eudicotyledons</taxon>
        <taxon>Gunneridae</taxon>
        <taxon>Pentapetalae</taxon>
        <taxon>rosids</taxon>
        <taxon>fabids</taxon>
        <taxon>Fabales</taxon>
        <taxon>Quillajaceae</taxon>
        <taxon>Quillaja</taxon>
    </lineage>
</organism>
<evidence type="ECO:0000313" key="2">
    <source>
        <dbReference type="EMBL" id="KAJ7952121.1"/>
    </source>
</evidence>
<feature type="compositionally biased region" description="Basic and acidic residues" evidence="1">
    <location>
        <begin position="152"/>
        <end position="163"/>
    </location>
</feature>
<dbReference type="GO" id="GO:0003677">
    <property type="term" value="F:DNA binding"/>
    <property type="evidence" value="ECO:0007669"/>
    <property type="project" value="InterPro"/>
</dbReference>
<feature type="region of interest" description="Disordered" evidence="1">
    <location>
        <begin position="22"/>
        <end position="96"/>
    </location>
</feature>
<feature type="region of interest" description="Disordered" evidence="1">
    <location>
        <begin position="137"/>
        <end position="163"/>
    </location>
</feature>